<reference evidence="2 3" key="1">
    <citation type="submission" date="2022-09" db="EMBL/GenBank/DDBJ databases">
        <authorList>
            <person name="Han X.L."/>
            <person name="Wang Q."/>
            <person name="Lu T."/>
        </authorList>
    </citation>
    <scope>NUCLEOTIDE SEQUENCE [LARGE SCALE GENOMIC DNA]</scope>
    <source>
        <strain evidence="2 3">WQ 127069</strain>
    </source>
</reference>
<keyword evidence="1" id="KW-0732">Signal</keyword>
<name>A0ABT2UWL0_9BACL</name>
<feature type="signal peptide" evidence="1">
    <location>
        <begin position="1"/>
        <end position="27"/>
    </location>
</feature>
<evidence type="ECO:0000313" key="2">
    <source>
        <dbReference type="EMBL" id="MCU6798207.1"/>
    </source>
</evidence>
<accession>A0ABT2UWL0</accession>
<evidence type="ECO:0008006" key="4">
    <source>
        <dbReference type="Google" id="ProtNLM"/>
    </source>
</evidence>
<evidence type="ECO:0000313" key="3">
    <source>
        <dbReference type="Proteomes" id="UP001652445"/>
    </source>
</evidence>
<comment type="caution">
    <text evidence="2">The sequence shown here is derived from an EMBL/GenBank/DDBJ whole genome shotgun (WGS) entry which is preliminary data.</text>
</comment>
<dbReference type="Proteomes" id="UP001652445">
    <property type="component" value="Unassembled WGS sequence"/>
</dbReference>
<dbReference type="RefSeq" id="WP_262688900.1">
    <property type="nucleotide sequence ID" value="NZ_JAOQIO010000125.1"/>
</dbReference>
<dbReference type="EMBL" id="JAOQIO010000125">
    <property type="protein sequence ID" value="MCU6798207.1"/>
    <property type="molecule type" value="Genomic_DNA"/>
</dbReference>
<evidence type="ECO:0000256" key="1">
    <source>
        <dbReference type="SAM" id="SignalP"/>
    </source>
</evidence>
<keyword evidence="3" id="KW-1185">Reference proteome</keyword>
<organism evidence="2 3">
    <name type="scientific">Paenibacillus baimaensis</name>
    <dbReference type="NCBI Taxonomy" id="2982185"/>
    <lineage>
        <taxon>Bacteria</taxon>
        <taxon>Bacillati</taxon>
        <taxon>Bacillota</taxon>
        <taxon>Bacilli</taxon>
        <taxon>Bacillales</taxon>
        <taxon>Paenibacillaceae</taxon>
        <taxon>Paenibacillus</taxon>
    </lineage>
</organism>
<sequence>MNRRLTVIVASAVLSASITGFMSPAFAEVAVTTSLGTNSSVPISEQTASRLSPAQTVQPIAAVYPLTDVLNVQIKSVLTEEILGGTRIGIVIKMENTSTSITKVPDYEVRARTSKGITYTLQPSTANPRVIQPQTTTDISYMVVLDRAEKITISEVNWTDVDYYVYPKKETLMASVPITIQPWHGVDTSMTDSAAIRKWSDAFRIPALDSPIEYTPVDIHKESTKTGNVYVVQLLAYNPSSQRETVPDFAIDGKNDKKVFIGSRLEKDTIQLDAKEEKYMHYAIPTDQDTELLSLNLLTAESFTSGASNVVSYQVGRLNILLPGDAAPQNYEAYALGTSMKFDMRSELIHPDLQVSLVELHMNDNQDEGSKQVTAKFRLYNQSARPLAIPMFQTELIGSGGYQYSGRRQVLAATSVLPNTGTTINYTYVVPATETGTGLALKLQDTTAQAPYKSTIAAYSVNLQAPDKEDKFSLYPFNVAIERWDISFLFNSATHQYTYKGKFSFDIERIKETQVDESFPQLQFELHDSLGRLVGTSVKSLIGQERLVTGENNIAFTGNSEQFDTPLTLKVYEIFKTENGDAKRLLTELSRS</sequence>
<gene>
    <name evidence="2" type="ORF">OB236_39380</name>
</gene>
<proteinExistence type="predicted"/>
<protein>
    <recommendedName>
        <fullName evidence="4">DUF4139 domain-containing protein</fullName>
    </recommendedName>
</protein>
<feature type="chain" id="PRO_5045681517" description="DUF4139 domain-containing protein" evidence="1">
    <location>
        <begin position="28"/>
        <end position="592"/>
    </location>
</feature>